<name>A0ABT6EXF5_9SYNE</name>
<proteinExistence type="predicted"/>
<dbReference type="Gene3D" id="2.40.320.10">
    <property type="entry name" value="Hypothetical Protein Pfu-838710-001"/>
    <property type="match status" value="1"/>
</dbReference>
<comment type="caution">
    <text evidence="2">The sequence shown here is derived from an EMBL/GenBank/DDBJ whole genome shotgun (WGS) entry which is preliminary data.</text>
</comment>
<sequence length="168" mass="19499">MAWEIERKFLVQSDRWQDDADVGIAYAQGYLSTHPDRSVRVRIAGDRGYLTIKGKSEGLRRREFNYAIPVDEAWDLLEHLCPPPLIEKTRYRLPLGDVVWEIDEFAGDNEGLIIAEVELNHPEQTLSLPDWLGEEVTHDPRYYNAQLSQIPYRQWDDPMGYPESAPTK</sequence>
<protein>
    <submittedName>
        <fullName evidence="2">CYTH domain-containing protein</fullName>
    </submittedName>
</protein>
<dbReference type="PANTHER" id="PTHR40114">
    <property type="entry name" value="SLR0698 PROTEIN"/>
    <property type="match status" value="1"/>
</dbReference>
<keyword evidence="3" id="KW-1185">Reference proteome</keyword>
<evidence type="ECO:0000313" key="2">
    <source>
        <dbReference type="EMBL" id="MDG2990448.1"/>
    </source>
</evidence>
<evidence type="ECO:0000259" key="1">
    <source>
        <dbReference type="PROSITE" id="PS51707"/>
    </source>
</evidence>
<dbReference type="PROSITE" id="PS51707">
    <property type="entry name" value="CYTH"/>
    <property type="match status" value="1"/>
</dbReference>
<dbReference type="SUPFAM" id="SSF55154">
    <property type="entry name" value="CYTH-like phosphatases"/>
    <property type="match status" value="1"/>
</dbReference>
<reference evidence="2" key="1">
    <citation type="journal article" date="2022" name="Genome Biol. Evol.">
        <title>A New Gene Family Diagnostic for Intracellular Biomineralization of Amorphous Ca Carbonates by Cyanobacteria.</title>
        <authorList>
            <person name="Benzerara K."/>
            <person name="Duprat E."/>
            <person name="Bitard-Feildel T."/>
            <person name="Caumes G."/>
            <person name="Cassier-Chauvat C."/>
            <person name="Chauvat F."/>
            <person name="Dezi M."/>
            <person name="Diop S.I."/>
            <person name="Gaschignard G."/>
            <person name="Gorgen S."/>
            <person name="Gugger M."/>
            <person name="Lopez-Garcia P."/>
            <person name="Millet M."/>
            <person name="Skouri-Panet F."/>
            <person name="Moreira D."/>
            <person name="Callebaut I."/>
        </authorList>
    </citation>
    <scope>NUCLEOTIDE SEQUENCE</scope>
    <source>
        <strain evidence="2">G9</strain>
    </source>
</reference>
<accession>A0ABT6EXF5</accession>
<dbReference type="SMART" id="SM01118">
    <property type="entry name" value="CYTH"/>
    <property type="match status" value="1"/>
</dbReference>
<dbReference type="InterPro" id="IPR023577">
    <property type="entry name" value="CYTH_domain"/>
</dbReference>
<dbReference type="PANTHER" id="PTHR40114:SF1">
    <property type="entry name" value="SLR0698 PROTEIN"/>
    <property type="match status" value="1"/>
</dbReference>
<dbReference type="InterPro" id="IPR033469">
    <property type="entry name" value="CYTH-like_dom_sf"/>
</dbReference>
<feature type="domain" description="CYTH" evidence="1">
    <location>
        <begin position="2"/>
        <end position="149"/>
    </location>
</feature>
<evidence type="ECO:0000313" key="3">
    <source>
        <dbReference type="Proteomes" id="UP001154265"/>
    </source>
</evidence>
<organism evidence="2 3">
    <name type="scientific">Candidatus Synechococcus calcipolaris G9</name>
    <dbReference type="NCBI Taxonomy" id="1497997"/>
    <lineage>
        <taxon>Bacteria</taxon>
        <taxon>Bacillati</taxon>
        <taxon>Cyanobacteriota</taxon>
        <taxon>Cyanophyceae</taxon>
        <taxon>Synechococcales</taxon>
        <taxon>Synechococcaceae</taxon>
        <taxon>Synechococcus</taxon>
    </lineage>
</organism>
<dbReference type="RefSeq" id="WP_277866359.1">
    <property type="nucleotide sequence ID" value="NZ_JAKKUT010000002.1"/>
</dbReference>
<dbReference type="EMBL" id="JAKKUT010000002">
    <property type="protein sequence ID" value="MDG2990448.1"/>
    <property type="molecule type" value="Genomic_DNA"/>
</dbReference>
<dbReference type="PIRSF" id="PIRSF016487">
    <property type="entry name" value="CYTH_UCP016487"/>
    <property type="match status" value="1"/>
</dbReference>
<dbReference type="CDD" id="cd07891">
    <property type="entry name" value="CYTH-like_CthTTM-like_1"/>
    <property type="match status" value="1"/>
</dbReference>
<reference evidence="2" key="2">
    <citation type="submission" date="2022-01" db="EMBL/GenBank/DDBJ databases">
        <authorList>
            <person name="Zivanovic Y."/>
            <person name="Moreira D."/>
            <person name="Lopez-Garcia P."/>
        </authorList>
    </citation>
    <scope>NUCLEOTIDE SEQUENCE</scope>
    <source>
        <strain evidence="2">G9</strain>
    </source>
</reference>
<dbReference type="Proteomes" id="UP001154265">
    <property type="component" value="Unassembled WGS sequence"/>
</dbReference>
<gene>
    <name evidence="2" type="ORF">L3556_05800</name>
</gene>
<dbReference type="InterPro" id="IPR012042">
    <property type="entry name" value="NeuTTM/CthTTM-like"/>
</dbReference>
<dbReference type="Pfam" id="PF01928">
    <property type="entry name" value="CYTH"/>
    <property type="match status" value="1"/>
</dbReference>